<name>A0A5B7I9F6_PORTR</name>
<evidence type="ECO:0000256" key="1">
    <source>
        <dbReference type="SAM" id="MobiDB-lite"/>
    </source>
</evidence>
<accession>A0A5B7I9F6</accession>
<gene>
    <name evidence="2" type="ORF">E2C01_075765</name>
</gene>
<dbReference type="AlphaFoldDB" id="A0A5B7I9F6"/>
<protein>
    <submittedName>
        <fullName evidence="2">Uncharacterized protein</fullName>
    </submittedName>
</protein>
<organism evidence="2 3">
    <name type="scientific">Portunus trituberculatus</name>
    <name type="common">Swimming crab</name>
    <name type="synonym">Neptunus trituberculatus</name>
    <dbReference type="NCBI Taxonomy" id="210409"/>
    <lineage>
        <taxon>Eukaryota</taxon>
        <taxon>Metazoa</taxon>
        <taxon>Ecdysozoa</taxon>
        <taxon>Arthropoda</taxon>
        <taxon>Crustacea</taxon>
        <taxon>Multicrustacea</taxon>
        <taxon>Malacostraca</taxon>
        <taxon>Eumalacostraca</taxon>
        <taxon>Eucarida</taxon>
        <taxon>Decapoda</taxon>
        <taxon>Pleocyemata</taxon>
        <taxon>Brachyura</taxon>
        <taxon>Eubrachyura</taxon>
        <taxon>Portunoidea</taxon>
        <taxon>Portunidae</taxon>
        <taxon>Portuninae</taxon>
        <taxon>Portunus</taxon>
    </lineage>
</organism>
<evidence type="ECO:0000313" key="3">
    <source>
        <dbReference type="Proteomes" id="UP000324222"/>
    </source>
</evidence>
<reference evidence="2 3" key="1">
    <citation type="submission" date="2019-05" db="EMBL/GenBank/DDBJ databases">
        <title>Another draft genome of Portunus trituberculatus and its Hox gene families provides insights of decapod evolution.</title>
        <authorList>
            <person name="Jeong J.-H."/>
            <person name="Song I."/>
            <person name="Kim S."/>
            <person name="Choi T."/>
            <person name="Kim D."/>
            <person name="Ryu S."/>
            <person name="Kim W."/>
        </authorList>
    </citation>
    <scope>NUCLEOTIDE SEQUENCE [LARGE SCALE GENOMIC DNA]</scope>
    <source>
        <tissue evidence="2">Muscle</tissue>
    </source>
</reference>
<keyword evidence="3" id="KW-1185">Reference proteome</keyword>
<proteinExistence type="predicted"/>
<evidence type="ECO:0000313" key="2">
    <source>
        <dbReference type="EMBL" id="MPC81160.1"/>
    </source>
</evidence>
<comment type="caution">
    <text evidence="2">The sequence shown here is derived from an EMBL/GenBank/DDBJ whole genome shotgun (WGS) entry which is preliminary data.</text>
</comment>
<dbReference type="Proteomes" id="UP000324222">
    <property type="component" value="Unassembled WGS sequence"/>
</dbReference>
<dbReference type="EMBL" id="VSRR010056128">
    <property type="protein sequence ID" value="MPC81160.1"/>
    <property type="molecule type" value="Genomic_DNA"/>
</dbReference>
<sequence length="84" mass="9935">MGRVPKRNEQRKDAWNMNPASDYSLEPDVPEHHHYELHNIQLEQHITTRKCDRWTWEDKPLQDQHIIARGGPGASYTSNCIVRM</sequence>
<feature type="compositionally biased region" description="Basic and acidic residues" evidence="1">
    <location>
        <begin position="1"/>
        <end position="14"/>
    </location>
</feature>
<feature type="region of interest" description="Disordered" evidence="1">
    <location>
        <begin position="1"/>
        <end position="27"/>
    </location>
</feature>